<dbReference type="SUPFAM" id="SSF111418">
    <property type="entry name" value="Hormone receptor domain"/>
    <property type="match status" value="1"/>
</dbReference>
<dbReference type="STRING" id="195883.A0A482XM81"/>
<comment type="caution">
    <text evidence="2">The sequence shown here is derived from an EMBL/GenBank/DDBJ whole genome shotgun (WGS) entry which is preliminary data.</text>
</comment>
<evidence type="ECO:0000313" key="3">
    <source>
        <dbReference type="Proteomes" id="UP000291343"/>
    </source>
</evidence>
<dbReference type="Pfam" id="PF02793">
    <property type="entry name" value="HRM"/>
    <property type="match status" value="1"/>
</dbReference>
<dbReference type="Proteomes" id="UP000291343">
    <property type="component" value="Unassembled WGS sequence"/>
</dbReference>
<proteinExistence type="predicted"/>
<dbReference type="Gene3D" id="4.10.1240.10">
    <property type="entry name" value="GPCR, family 2, extracellular hormone receptor domain"/>
    <property type="match status" value="1"/>
</dbReference>
<dbReference type="GO" id="GO:0016020">
    <property type="term" value="C:membrane"/>
    <property type="evidence" value="ECO:0007669"/>
    <property type="project" value="InterPro"/>
</dbReference>
<gene>
    <name evidence="2" type="ORF">LSTR_LSTR009304</name>
</gene>
<dbReference type="OrthoDB" id="5967113at2759"/>
<organism evidence="2 3">
    <name type="scientific">Laodelphax striatellus</name>
    <name type="common">Small brown planthopper</name>
    <name type="synonym">Delphax striatella</name>
    <dbReference type="NCBI Taxonomy" id="195883"/>
    <lineage>
        <taxon>Eukaryota</taxon>
        <taxon>Metazoa</taxon>
        <taxon>Ecdysozoa</taxon>
        <taxon>Arthropoda</taxon>
        <taxon>Hexapoda</taxon>
        <taxon>Insecta</taxon>
        <taxon>Pterygota</taxon>
        <taxon>Neoptera</taxon>
        <taxon>Paraneoptera</taxon>
        <taxon>Hemiptera</taxon>
        <taxon>Auchenorrhyncha</taxon>
        <taxon>Fulgoroidea</taxon>
        <taxon>Delphacidae</taxon>
        <taxon>Criomorphinae</taxon>
        <taxon>Laodelphax</taxon>
    </lineage>
</organism>
<evidence type="ECO:0000259" key="1">
    <source>
        <dbReference type="PROSITE" id="PS50227"/>
    </source>
</evidence>
<accession>A0A482XM81</accession>
<keyword evidence="3" id="KW-1185">Reference proteome</keyword>
<dbReference type="PROSITE" id="PS00649">
    <property type="entry name" value="G_PROTEIN_RECEP_F2_1"/>
    <property type="match status" value="1"/>
</dbReference>
<dbReference type="InterPro" id="IPR036445">
    <property type="entry name" value="GPCR_2_extracell_dom_sf"/>
</dbReference>
<dbReference type="PROSITE" id="PS50227">
    <property type="entry name" value="G_PROTEIN_RECEP_F2_3"/>
    <property type="match status" value="1"/>
</dbReference>
<protein>
    <recommendedName>
        <fullName evidence="1">G-protein coupled receptors family 2 profile 1 domain-containing protein</fullName>
    </recommendedName>
</protein>
<dbReference type="InterPro" id="IPR017983">
    <property type="entry name" value="GPCR_2_secretin-like_CS"/>
</dbReference>
<evidence type="ECO:0000313" key="2">
    <source>
        <dbReference type="EMBL" id="RZF46351.1"/>
    </source>
</evidence>
<dbReference type="GO" id="GO:0004930">
    <property type="term" value="F:G protein-coupled receptor activity"/>
    <property type="evidence" value="ECO:0007669"/>
    <property type="project" value="InterPro"/>
</dbReference>
<sequence>MAEGVSNETLHYMNEEFECQLLIYRERELDSILSWPPTDDVTLGKEGLGGLPPSSDVITASKPVTALSLEGLPSSSDVTMASNSAGCPRSWDSLLCWPPTKPGATATLACFPELNGIKYDTTLSA</sequence>
<dbReference type="InterPro" id="IPR001879">
    <property type="entry name" value="GPCR_2_extracellular_dom"/>
</dbReference>
<dbReference type="EMBL" id="QKKF02006386">
    <property type="protein sequence ID" value="RZF46351.1"/>
    <property type="molecule type" value="Genomic_DNA"/>
</dbReference>
<feature type="domain" description="G-protein coupled receptors family 2 profile 1" evidence="1">
    <location>
        <begin position="87"/>
        <end position="125"/>
    </location>
</feature>
<name>A0A482XM81_LAOST</name>
<dbReference type="AlphaFoldDB" id="A0A482XM81"/>
<dbReference type="InParanoid" id="A0A482XM81"/>
<reference evidence="2 3" key="1">
    <citation type="journal article" date="2017" name="Gigascience">
        <title>Genome sequence of the small brown planthopper, Laodelphax striatellus.</title>
        <authorList>
            <person name="Zhu J."/>
            <person name="Jiang F."/>
            <person name="Wang X."/>
            <person name="Yang P."/>
            <person name="Bao Y."/>
            <person name="Zhao W."/>
            <person name="Wang W."/>
            <person name="Lu H."/>
            <person name="Wang Q."/>
            <person name="Cui N."/>
            <person name="Li J."/>
            <person name="Chen X."/>
            <person name="Luo L."/>
            <person name="Yu J."/>
            <person name="Kang L."/>
            <person name="Cui F."/>
        </authorList>
    </citation>
    <scope>NUCLEOTIDE SEQUENCE [LARGE SCALE GENOMIC DNA]</scope>
    <source>
        <strain evidence="2">Lst14</strain>
    </source>
</reference>